<accession>A0AAX4PJQ6</accession>
<evidence type="ECO:0000259" key="8">
    <source>
        <dbReference type="Pfam" id="PF24760"/>
    </source>
</evidence>
<dbReference type="InterPro" id="IPR011990">
    <property type="entry name" value="TPR-like_helical_dom_sf"/>
</dbReference>
<evidence type="ECO:0000259" key="9">
    <source>
        <dbReference type="Pfam" id="PF24762"/>
    </source>
</evidence>
<dbReference type="Pfam" id="PF24760">
    <property type="entry name" value="TPR_IF140_C"/>
    <property type="match status" value="1"/>
</dbReference>
<dbReference type="Pfam" id="PF24762">
    <property type="entry name" value="TPR_IF140-IFT172"/>
    <property type="match status" value="1"/>
</dbReference>
<protein>
    <submittedName>
        <fullName evidence="10">Intraflagellar transport protein 140</fullName>
    </submittedName>
</protein>
<keyword evidence="3" id="KW-0677">Repeat</keyword>
<evidence type="ECO:0000256" key="3">
    <source>
        <dbReference type="ARBA" id="ARBA00022737"/>
    </source>
</evidence>
<dbReference type="SUPFAM" id="SSF48452">
    <property type="entry name" value="TPR-like"/>
    <property type="match status" value="1"/>
</dbReference>
<reference evidence="10 11" key="1">
    <citation type="submission" date="2024-03" db="EMBL/GenBank/DDBJ databases">
        <title>Complete genome sequence of the green alga Chloropicon roscoffensis RCC1871.</title>
        <authorList>
            <person name="Lemieux C."/>
            <person name="Pombert J.-F."/>
            <person name="Otis C."/>
            <person name="Turmel M."/>
        </authorList>
    </citation>
    <scope>NUCLEOTIDE SEQUENCE [LARGE SCALE GENOMIC DNA]</scope>
    <source>
        <strain evidence="10 11">RCC1871</strain>
    </source>
</reference>
<sequence length="1497" mass="165252">MKTMKAKISCFGWTSAGRGSQPMLFAGDVKGNISVYKSDSHFRPVPIAHFQERGASITDVCFSTLLYTEETFDQQSGIPLQQELSTNLFFYSAAIEEGGAAKSSVHFCSGRGDKGKVLESDSRIECMICTEFPSRRVVTLTSSLMLSVYEEPNSVASSYAVSEAWPCAITMKLAGAHTAKNLSIRLKMLSAGSDSMVVCSNCREPYLRVIDIDSQETDLLNPPHESENNNIVDLVFNKSTNLLLACTKEGSVIAWQYRPNAKDATDAGPDFEADRPGLLPAPRAPGSDDGAQEEDADSVWQIDQVFTLPQGLRGLLWSSDPRSLSALSATSLHVLSIQDLRFGFNKQVAAIQASSDTVTLLPSKSRRSEKRSPKRAAGVCEVGIGSQIFGFSLWGHNLLCWSNKQATVFEITTSDTSKGESVSAAKVSSFQIDIPSTHVHILPSSALAVHQSCAYAITGSKVNCIDFTGKVLSHVGFDDVHGSPTHVTISNDTLVVITLNKYVKVIKICDSGLVQTPQKGGQKPNATRVGRKMVVDGKEIGEVRQISCNSSGTCVAVLAEDLEPAPAGARSRAQGPSHNCDSLKVGNTLIVYDTVTDKILWYDLGTSQGSKPLSVSWDVSDPRLLAVQTRPAPQAKGSPERASDLEITTFFVCPNDKYSKNDYSYGIYVQESHGYNKDPRVDYRGLSMIGMCSPHMYCYSKGKKPQTLQENQAGETLSQAPHLVPLTIGCFISTQEDTGASGQGMRLSWKEEPDQSDPSAGSQRAFLDLSYYLSIGNGEDAFRAIKQASACNDAPLVWEQMARMCIRADPPRLDIAEYCLSHMGHIRGARAVREAEKDGITELDARIASVAVHLGMQSEAASLLESCGRFDLQNQLYQAGGSWDKALKVASEKDRIHMKSTMHSYARHLEHLGDFEGATEAYESCGNGTVLQEVPRMLFAADRVEELEAYIRSTGVAREQMEKGARRGQSLTEWWAKYLESQGDLEKALQVYEQTNNVLGQVRIHCYTGNLEMAKQIAASSDNAAGFFYLGRQLEAIDEVQDAIYCFKQAKRFSHAVRLCKRYSLLTESDELDSELVQLASYSSRQVMADIAWHFESQQKFQMAVQLYHKGGDMARALQLCFRENLFNELQQIADDLIRSSLQSGEGGLKRNKQEQELLANCGKFFMTNGQHLNAAHLLIAAGEMSEALNICVKYDIPITEEMAEAMSPKSKSADSKQLLCKLAKCCKRQGNFHLACKKYTQAGEKVRAMKALLQSGDVEKIVFYTGVSRNKEIYMMAANYLQNLDWHNSPDIMMNIITFYTKAKANDSLSSFYEACAQIEIDEYKSYEKALQAMRESHRYAQKSRGMDKEMQLESLRRRMEVIERFIQARQAMGGDPDFAVTTCQGLLDDPANFNDQEVGVRRGDVYSLLVENHYAAGMVDQCGMLLQRMRGEGIPLAHYVDRNIVADVLGDVLGGGLGGNELSGHFQNDGEVDDDIEEDFVEEMIYDDEVEEDLP</sequence>
<evidence type="ECO:0000313" key="10">
    <source>
        <dbReference type="EMBL" id="WZN66550.1"/>
    </source>
</evidence>
<dbReference type="InterPro" id="IPR056168">
    <property type="entry name" value="TPR_IF140/IFT172/WDR19"/>
</dbReference>
<gene>
    <name evidence="10" type="ORF">HKI87_15g81170</name>
</gene>
<feature type="region of interest" description="Disordered" evidence="6">
    <location>
        <begin position="264"/>
        <end position="295"/>
    </location>
</feature>
<dbReference type="PANTHER" id="PTHR15722:SF7">
    <property type="entry name" value="INTRAFLAGELLAR TRANSPORT PROTEIN 140 HOMOLOG"/>
    <property type="match status" value="1"/>
</dbReference>
<evidence type="ECO:0000259" key="7">
    <source>
        <dbReference type="Pfam" id="PF23385"/>
    </source>
</evidence>
<dbReference type="PANTHER" id="PTHR15722">
    <property type="entry name" value="IFT140/172-RELATED"/>
    <property type="match status" value="1"/>
</dbReference>
<dbReference type="InterPro" id="IPR036322">
    <property type="entry name" value="WD40_repeat_dom_sf"/>
</dbReference>
<organism evidence="10 11">
    <name type="scientific">Chloropicon roscoffensis</name>
    <dbReference type="NCBI Taxonomy" id="1461544"/>
    <lineage>
        <taxon>Eukaryota</taxon>
        <taxon>Viridiplantae</taxon>
        <taxon>Chlorophyta</taxon>
        <taxon>Chloropicophyceae</taxon>
        <taxon>Chloropicales</taxon>
        <taxon>Chloropicaceae</taxon>
        <taxon>Chloropicon</taxon>
    </lineage>
</organism>
<feature type="domain" description="IF140/IFT172/WDR19 TPR" evidence="9">
    <location>
        <begin position="776"/>
        <end position="1300"/>
    </location>
</feature>
<evidence type="ECO:0000256" key="2">
    <source>
        <dbReference type="ARBA" id="ARBA00022574"/>
    </source>
</evidence>
<feature type="domain" description="IFT140 second beta-propeller" evidence="7">
    <location>
        <begin position="347"/>
        <end position="561"/>
    </location>
</feature>
<dbReference type="SUPFAM" id="SSF50978">
    <property type="entry name" value="WD40 repeat-like"/>
    <property type="match status" value="1"/>
</dbReference>
<dbReference type="GO" id="GO:0005930">
    <property type="term" value="C:axoneme"/>
    <property type="evidence" value="ECO:0007669"/>
    <property type="project" value="TreeGrafter"/>
</dbReference>
<dbReference type="InterPro" id="IPR056155">
    <property type="entry name" value="Beta-prop_IFT140_2nd"/>
</dbReference>
<name>A0AAX4PJQ6_9CHLO</name>
<keyword evidence="11" id="KW-1185">Reference proteome</keyword>
<dbReference type="GO" id="GO:0035721">
    <property type="term" value="P:intraciliary retrograde transport"/>
    <property type="evidence" value="ECO:0007669"/>
    <property type="project" value="TreeGrafter"/>
</dbReference>
<keyword evidence="5" id="KW-0966">Cell projection</keyword>
<dbReference type="Pfam" id="PF23385">
    <property type="entry name" value="Beta-prop_IFT140_2nd"/>
    <property type="match status" value="1"/>
</dbReference>
<proteinExistence type="predicted"/>
<evidence type="ECO:0000256" key="1">
    <source>
        <dbReference type="ARBA" id="ARBA00004138"/>
    </source>
</evidence>
<evidence type="ECO:0000256" key="6">
    <source>
        <dbReference type="SAM" id="MobiDB-lite"/>
    </source>
</evidence>
<dbReference type="InterPro" id="IPR056156">
    <property type="entry name" value="TPR_IF140_C"/>
</dbReference>
<dbReference type="Gene3D" id="1.25.40.470">
    <property type="match status" value="2"/>
</dbReference>
<feature type="domain" description="IF140 C-terminal TPR" evidence="8">
    <location>
        <begin position="1308"/>
        <end position="1432"/>
    </location>
</feature>
<feature type="region of interest" description="Disordered" evidence="6">
    <location>
        <begin position="737"/>
        <end position="762"/>
    </location>
</feature>
<comment type="subcellular location">
    <subcellularLocation>
        <location evidence="1">Cell projection</location>
        <location evidence="1">Cilium</location>
    </subcellularLocation>
</comment>
<dbReference type="GO" id="GO:0030991">
    <property type="term" value="C:intraciliary transport particle A"/>
    <property type="evidence" value="ECO:0007669"/>
    <property type="project" value="TreeGrafter"/>
</dbReference>
<evidence type="ECO:0000256" key="4">
    <source>
        <dbReference type="ARBA" id="ARBA00023069"/>
    </source>
</evidence>
<dbReference type="Proteomes" id="UP001472866">
    <property type="component" value="Chromosome 15"/>
</dbReference>
<dbReference type="EMBL" id="CP151515">
    <property type="protein sequence ID" value="WZN66550.1"/>
    <property type="molecule type" value="Genomic_DNA"/>
</dbReference>
<keyword evidence="2" id="KW-0853">WD repeat</keyword>
<evidence type="ECO:0000313" key="11">
    <source>
        <dbReference type="Proteomes" id="UP001472866"/>
    </source>
</evidence>
<keyword evidence="4" id="KW-0969">Cilium</keyword>
<dbReference type="GO" id="GO:0036064">
    <property type="term" value="C:ciliary basal body"/>
    <property type="evidence" value="ECO:0007669"/>
    <property type="project" value="TreeGrafter"/>
</dbReference>
<evidence type="ECO:0000256" key="5">
    <source>
        <dbReference type="ARBA" id="ARBA00023273"/>
    </source>
</evidence>